<name>A0ABQ1RDW9_9BURK</name>
<dbReference type="EMBL" id="BMEG01000003">
    <property type="protein sequence ID" value="GGD67243.1"/>
    <property type="molecule type" value="Genomic_DNA"/>
</dbReference>
<comment type="caution">
    <text evidence="1">The sequence shown here is derived from an EMBL/GenBank/DDBJ whole genome shotgun (WGS) entry which is preliminary data.</text>
</comment>
<reference evidence="2" key="1">
    <citation type="journal article" date="2019" name="Int. J. Syst. Evol. Microbiol.">
        <title>The Global Catalogue of Microorganisms (GCM) 10K type strain sequencing project: providing services to taxonomists for standard genome sequencing and annotation.</title>
        <authorList>
            <consortium name="The Broad Institute Genomics Platform"/>
            <consortium name="The Broad Institute Genome Sequencing Center for Infectious Disease"/>
            <person name="Wu L."/>
            <person name="Ma J."/>
        </authorList>
    </citation>
    <scope>NUCLEOTIDE SEQUENCE [LARGE SCALE GENOMIC DNA]</scope>
    <source>
        <strain evidence="2">CGMCC 1.11013</strain>
    </source>
</reference>
<sequence>MVFHHESESGAWLMSTNLASGAACAGDVVNNAALHNAAAAASARSAARPLQRVIVSTYLGCCSV</sequence>
<organism evidence="1 2">
    <name type="scientific">Caballeronia grimmiae</name>
    <dbReference type="NCBI Taxonomy" id="1071679"/>
    <lineage>
        <taxon>Bacteria</taxon>
        <taxon>Pseudomonadati</taxon>
        <taxon>Pseudomonadota</taxon>
        <taxon>Betaproteobacteria</taxon>
        <taxon>Burkholderiales</taxon>
        <taxon>Burkholderiaceae</taxon>
        <taxon>Caballeronia</taxon>
    </lineage>
</organism>
<gene>
    <name evidence="1" type="ORF">GCM10010985_21960</name>
</gene>
<evidence type="ECO:0000313" key="1">
    <source>
        <dbReference type="EMBL" id="GGD67243.1"/>
    </source>
</evidence>
<accession>A0ABQ1RDW9</accession>
<proteinExistence type="predicted"/>
<keyword evidence="2" id="KW-1185">Reference proteome</keyword>
<dbReference type="Proteomes" id="UP000597138">
    <property type="component" value="Unassembled WGS sequence"/>
</dbReference>
<evidence type="ECO:0000313" key="2">
    <source>
        <dbReference type="Proteomes" id="UP000597138"/>
    </source>
</evidence>
<protein>
    <submittedName>
        <fullName evidence="1">Uncharacterized protein</fullName>
    </submittedName>
</protein>